<evidence type="ECO:0000256" key="4">
    <source>
        <dbReference type="ARBA" id="ARBA00023125"/>
    </source>
</evidence>
<dbReference type="InterPro" id="IPR039425">
    <property type="entry name" value="RNA_pol_sigma-70-like"/>
</dbReference>
<evidence type="ECO:0000313" key="10">
    <source>
        <dbReference type="Proteomes" id="UP000267585"/>
    </source>
</evidence>
<evidence type="ECO:0000256" key="6">
    <source>
        <dbReference type="RuleBase" id="RU000716"/>
    </source>
</evidence>
<dbReference type="InterPro" id="IPR000838">
    <property type="entry name" value="RNA_pol_sigma70_ECF_CS"/>
</dbReference>
<evidence type="ECO:0000256" key="1">
    <source>
        <dbReference type="ARBA" id="ARBA00010641"/>
    </source>
</evidence>
<protein>
    <recommendedName>
        <fullName evidence="6">RNA polymerase sigma factor</fullName>
    </recommendedName>
</protein>
<reference evidence="9 10" key="1">
    <citation type="submission" date="2018-11" db="EMBL/GenBank/DDBJ databases">
        <title>Arenibacter aquaticus sp.nov., a marine bacterium isolated from surface seawater in the South China Sea.</title>
        <authorList>
            <person name="Guo J."/>
            <person name="Sun J."/>
        </authorList>
    </citation>
    <scope>NUCLEOTIDE SEQUENCE [LARGE SCALE GENOMIC DNA]</scope>
    <source>
        <strain evidence="9 10">GUO666</strain>
    </source>
</reference>
<feature type="domain" description="RNA polymerase sigma factor 70 region 4 type 2" evidence="8">
    <location>
        <begin position="116"/>
        <end position="167"/>
    </location>
</feature>
<dbReference type="InterPro" id="IPR036388">
    <property type="entry name" value="WH-like_DNA-bd_sf"/>
</dbReference>
<dbReference type="InterPro" id="IPR013324">
    <property type="entry name" value="RNA_pol_sigma_r3/r4-like"/>
</dbReference>
<evidence type="ECO:0000256" key="3">
    <source>
        <dbReference type="ARBA" id="ARBA00023082"/>
    </source>
</evidence>
<comment type="similarity">
    <text evidence="1 6">Belongs to the sigma-70 factor family. ECF subfamily.</text>
</comment>
<dbReference type="Gene3D" id="1.10.10.10">
    <property type="entry name" value="Winged helix-like DNA-binding domain superfamily/Winged helix DNA-binding domain"/>
    <property type="match status" value="1"/>
</dbReference>
<comment type="caution">
    <text evidence="9">The sequence shown here is derived from an EMBL/GenBank/DDBJ whole genome shotgun (WGS) entry which is preliminary data.</text>
</comment>
<dbReference type="AlphaFoldDB" id="A0A3S0BWJ4"/>
<organism evidence="9 10">
    <name type="scientific">Arenibacter aquaticus</name>
    <dbReference type="NCBI Taxonomy" id="2489054"/>
    <lineage>
        <taxon>Bacteria</taxon>
        <taxon>Pseudomonadati</taxon>
        <taxon>Bacteroidota</taxon>
        <taxon>Flavobacteriia</taxon>
        <taxon>Flavobacteriales</taxon>
        <taxon>Flavobacteriaceae</taxon>
        <taxon>Arenibacter</taxon>
    </lineage>
</organism>
<dbReference type="PANTHER" id="PTHR43133">
    <property type="entry name" value="RNA POLYMERASE ECF-TYPE SIGMA FACTO"/>
    <property type="match status" value="1"/>
</dbReference>
<keyword evidence="2 6" id="KW-0805">Transcription regulation</keyword>
<keyword evidence="3 6" id="KW-0731">Sigma factor</keyword>
<evidence type="ECO:0000256" key="2">
    <source>
        <dbReference type="ARBA" id="ARBA00023015"/>
    </source>
</evidence>
<dbReference type="Pfam" id="PF08281">
    <property type="entry name" value="Sigma70_r4_2"/>
    <property type="match status" value="1"/>
</dbReference>
<sequence length="180" mass="21021">MFQIDIIEQCKNNDRRAQMALYKQYCQAMFYVAMRYLKNEDDAEDVLQESFIKAFQKIHQFKGEVSFGAWLKKIVIHKSIDFIKAKQLKTVELQESYMQVVEDGDWSVEDGVRVKQVLQAISDLPVKYRFVVQLFLVEGYDHGEISNILKITPTACRTRLLRGKGQLKELLKKKKYVTGS</sequence>
<keyword evidence="5 6" id="KW-0804">Transcription</keyword>
<dbReference type="NCBIfam" id="TIGR02937">
    <property type="entry name" value="sigma70-ECF"/>
    <property type="match status" value="1"/>
</dbReference>
<evidence type="ECO:0000259" key="7">
    <source>
        <dbReference type="Pfam" id="PF04542"/>
    </source>
</evidence>
<name>A0A3S0BWJ4_9FLAO</name>
<dbReference type="SUPFAM" id="SSF88946">
    <property type="entry name" value="Sigma2 domain of RNA polymerase sigma factors"/>
    <property type="match status" value="1"/>
</dbReference>
<keyword evidence="4 6" id="KW-0238">DNA-binding</keyword>
<dbReference type="PANTHER" id="PTHR43133:SF51">
    <property type="entry name" value="RNA POLYMERASE SIGMA FACTOR"/>
    <property type="match status" value="1"/>
</dbReference>
<dbReference type="InterPro" id="IPR013325">
    <property type="entry name" value="RNA_pol_sigma_r2"/>
</dbReference>
<dbReference type="InterPro" id="IPR013249">
    <property type="entry name" value="RNA_pol_sigma70_r4_t2"/>
</dbReference>
<proteinExistence type="inferred from homology"/>
<dbReference type="SUPFAM" id="SSF88659">
    <property type="entry name" value="Sigma3 and sigma4 domains of RNA polymerase sigma factors"/>
    <property type="match status" value="1"/>
</dbReference>
<dbReference type="Pfam" id="PF04542">
    <property type="entry name" value="Sigma70_r2"/>
    <property type="match status" value="1"/>
</dbReference>
<dbReference type="RefSeq" id="WP_126162691.1">
    <property type="nucleotide sequence ID" value="NZ_RQPJ01000006.1"/>
</dbReference>
<evidence type="ECO:0000259" key="8">
    <source>
        <dbReference type="Pfam" id="PF08281"/>
    </source>
</evidence>
<dbReference type="PROSITE" id="PS01063">
    <property type="entry name" value="SIGMA70_ECF"/>
    <property type="match status" value="1"/>
</dbReference>
<dbReference type="GO" id="GO:0016987">
    <property type="term" value="F:sigma factor activity"/>
    <property type="evidence" value="ECO:0007669"/>
    <property type="project" value="UniProtKB-KW"/>
</dbReference>
<dbReference type="Gene3D" id="1.10.1740.10">
    <property type="match status" value="1"/>
</dbReference>
<dbReference type="GO" id="GO:0006352">
    <property type="term" value="P:DNA-templated transcription initiation"/>
    <property type="evidence" value="ECO:0007669"/>
    <property type="project" value="InterPro"/>
</dbReference>
<dbReference type="OrthoDB" id="1160671at2"/>
<accession>A0A3S0BWJ4</accession>
<gene>
    <name evidence="9" type="ORF">EHW67_12305</name>
</gene>
<evidence type="ECO:0000256" key="5">
    <source>
        <dbReference type="ARBA" id="ARBA00023163"/>
    </source>
</evidence>
<dbReference type="InterPro" id="IPR007627">
    <property type="entry name" value="RNA_pol_sigma70_r2"/>
</dbReference>
<feature type="domain" description="RNA polymerase sigma-70 region 2" evidence="7">
    <location>
        <begin position="21"/>
        <end position="87"/>
    </location>
</feature>
<dbReference type="GO" id="GO:0003677">
    <property type="term" value="F:DNA binding"/>
    <property type="evidence" value="ECO:0007669"/>
    <property type="project" value="UniProtKB-KW"/>
</dbReference>
<dbReference type="InterPro" id="IPR014284">
    <property type="entry name" value="RNA_pol_sigma-70_dom"/>
</dbReference>
<dbReference type="EMBL" id="RQPJ01000006">
    <property type="protein sequence ID" value="RTE53255.1"/>
    <property type="molecule type" value="Genomic_DNA"/>
</dbReference>
<dbReference type="Proteomes" id="UP000267585">
    <property type="component" value="Unassembled WGS sequence"/>
</dbReference>
<keyword evidence="10" id="KW-1185">Reference proteome</keyword>
<evidence type="ECO:0000313" key="9">
    <source>
        <dbReference type="EMBL" id="RTE53255.1"/>
    </source>
</evidence>